<dbReference type="PANTHER" id="PTHR13439:SF4">
    <property type="entry name" value="TLC DOMAIN-CONTAINING PROTEIN"/>
    <property type="match status" value="1"/>
</dbReference>
<feature type="transmembrane region" description="Helical" evidence="6">
    <location>
        <begin position="419"/>
        <end position="441"/>
    </location>
</feature>
<evidence type="ECO:0000256" key="3">
    <source>
        <dbReference type="ARBA" id="ARBA00022989"/>
    </source>
</evidence>
<sequence length="475" mass="52131">GGIRGNAAQVDGSVPEEEPLEEAVALDAGEEEGLRGGICPRVGEHGQLPLDLLHLLRRHGCFALLTAAAGRVCWCLVGGGDRDEGDSPTGEMPNGLIACGPSGSGRRRAEPCGPGVVRFSVRHEPTTANPMPPHRAGAAAGGDTSAFFAATLVLWAVWVGFEIGVRGRRELAAVAAGFAFFQAANTAVRAAVSRDPLFVNTAVSLLHSSVTSVSSIDSSSLSSPKPSPLFLSLLFTPHAFDVFVDCTKRAVGLVKALDELRKEKRTEDWTWRNKGLENLFEHDELFGGSWVGAYSALCFSCGYFAYDQLDMLRYRLYSGWIPGILMHHLILLICFTLALYRNVTINYLILTLVCELHSIFLHIRKVRRMAGFRDFNRKMVKMEWVLNWTTFVTARVTCHILITYKLITDAHKFGKGIELPLALFGMAGMNLLNIFLGLDLFKAFKSTKTSRLKASSLIVYSKFWQGYNCVPVEAE</sequence>
<gene>
    <name evidence="8" type="ORF">EJB05_18317</name>
</gene>
<feature type="non-terminal residue" evidence="8">
    <location>
        <position position="475"/>
    </location>
</feature>
<keyword evidence="2 5" id="KW-0812">Transmembrane</keyword>
<evidence type="ECO:0000256" key="1">
    <source>
        <dbReference type="ARBA" id="ARBA00004141"/>
    </source>
</evidence>
<feature type="non-terminal residue" evidence="8">
    <location>
        <position position="1"/>
    </location>
</feature>
<feature type="transmembrane region" description="Helical" evidence="6">
    <location>
        <begin position="318"/>
        <end position="339"/>
    </location>
</feature>
<dbReference type="InterPro" id="IPR006634">
    <property type="entry name" value="TLC-dom"/>
</dbReference>
<feature type="transmembrane region" description="Helical" evidence="6">
    <location>
        <begin position="171"/>
        <end position="192"/>
    </location>
</feature>
<comment type="caution">
    <text evidence="8">The sequence shown here is derived from an EMBL/GenBank/DDBJ whole genome shotgun (WGS) entry which is preliminary data.</text>
</comment>
<evidence type="ECO:0000256" key="6">
    <source>
        <dbReference type="SAM" id="Phobius"/>
    </source>
</evidence>
<feature type="transmembrane region" description="Helical" evidence="6">
    <location>
        <begin position="285"/>
        <end position="306"/>
    </location>
</feature>
<dbReference type="GO" id="GO:0055091">
    <property type="term" value="P:phospholipid homeostasis"/>
    <property type="evidence" value="ECO:0007669"/>
    <property type="project" value="TreeGrafter"/>
</dbReference>
<name>A0A5J9VLQ0_9POAL</name>
<dbReference type="PANTHER" id="PTHR13439">
    <property type="entry name" value="CT120 PROTEIN"/>
    <property type="match status" value="1"/>
</dbReference>
<dbReference type="PROSITE" id="PS50922">
    <property type="entry name" value="TLC"/>
    <property type="match status" value="1"/>
</dbReference>
<dbReference type="Gramene" id="TVU36384">
    <property type="protein sequence ID" value="TVU36384"/>
    <property type="gene ID" value="EJB05_18317"/>
</dbReference>
<comment type="subcellular location">
    <subcellularLocation>
        <location evidence="1">Membrane</location>
        <topology evidence="1">Multi-pass membrane protein</topology>
    </subcellularLocation>
</comment>
<reference evidence="8 9" key="1">
    <citation type="journal article" date="2019" name="Sci. Rep.">
        <title>A high-quality genome of Eragrostis curvula grass provides insights into Poaceae evolution and supports new strategies to enhance forage quality.</title>
        <authorList>
            <person name="Carballo J."/>
            <person name="Santos B.A.C.M."/>
            <person name="Zappacosta D."/>
            <person name="Garbus I."/>
            <person name="Selva J.P."/>
            <person name="Gallo C.A."/>
            <person name="Diaz A."/>
            <person name="Albertini E."/>
            <person name="Caccamo M."/>
            <person name="Echenique V."/>
        </authorList>
    </citation>
    <scope>NUCLEOTIDE SEQUENCE [LARGE SCALE GENOMIC DNA]</scope>
    <source>
        <strain evidence="9">cv. Victoria</strain>
        <tissue evidence="8">Leaf</tissue>
    </source>
</reference>
<feature type="transmembrane region" description="Helical" evidence="6">
    <location>
        <begin position="145"/>
        <end position="164"/>
    </location>
</feature>
<dbReference type="InterPro" id="IPR050846">
    <property type="entry name" value="TLCD"/>
</dbReference>
<keyword evidence="4 5" id="KW-0472">Membrane</keyword>
<dbReference type="AlphaFoldDB" id="A0A5J9VLQ0"/>
<proteinExistence type="predicted"/>
<dbReference type="EMBL" id="RWGY01000009">
    <property type="protein sequence ID" value="TVU36384.1"/>
    <property type="molecule type" value="Genomic_DNA"/>
</dbReference>
<organism evidence="8 9">
    <name type="scientific">Eragrostis curvula</name>
    <name type="common">weeping love grass</name>
    <dbReference type="NCBI Taxonomy" id="38414"/>
    <lineage>
        <taxon>Eukaryota</taxon>
        <taxon>Viridiplantae</taxon>
        <taxon>Streptophyta</taxon>
        <taxon>Embryophyta</taxon>
        <taxon>Tracheophyta</taxon>
        <taxon>Spermatophyta</taxon>
        <taxon>Magnoliopsida</taxon>
        <taxon>Liliopsida</taxon>
        <taxon>Poales</taxon>
        <taxon>Poaceae</taxon>
        <taxon>PACMAD clade</taxon>
        <taxon>Chloridoideae</taxon>
        <taxon>Eragrostideae</taxon>
        <taxon>Eragrostidinae</taxon>
        <taxon>Eragrostis</taxon>
    </lineage>
</organism>
<dbReference type="GO" id="GO:0097035">
    <property type="term" value="P:regulation of membrane lipid distribution"/>
    <property type="evidence" value="ECO:0007669"/>
    <property type="project" value="TreeGrafter"/>
</dbReference>
<evidence type="ECO:0000256" key="4">
    <source>
        <dbReference type="ARBA" id="ARBA00023136"/>
    </source>
</evidence>
<dbReference type="OrthoDB" id="10266980at2759"/>
<evidence type="ECO:0000256" key="2">
    <source>
        <dbReference type="ARBA" id="ARBA00022692"/>
    </source>
</evidence>
<dbReference type="GO" id="GO:0005886">
    <property type="term" value="C:plasma membrane"/>
    <property type="evidence" value="ECO:0007669"/>
    <property type="project" value="TreeGrafter"/>
</dbReference>
<dbReference type="GO" id="GO:0007009">
    <property type="term" value="P:plasma membrane organization"/>
    <property type="evidence" value="ECO:0007669"/>
    <property type="project" value="TreeGrafter"/>
</dbReference>
<dbReference type="SMART" id="SM00724">
    <property type="entry name" value="TLC"/>
    <property type="match status" value="1"/>
</dbReference>
<feature type="transmembrane region" description="Helical" evidence="6">
    <location>
        <begin position="384"/>
        <end position="407"/>
    </location>
</feature>
<keyword evidence="9" id="KW-1185">Reference proteome</keyword>
<evidence type="ECO:0000259" key="7">
    <source>
        <dbReference type="PROSITE" id="PS50922"/>
    </source>
</evidence>
<accession>A0A5J9VLQ0</accession>
<feature type="domain" description="TLC" evidence="7">
    <location>
        <begin position="193"/>
        <end position="458"/>
    </location>
</feature>
<feature type="transmembrane region" description="Helical" evidence="6">
    <location>
        <begin position="345"/>
        <end position="363"/>
    </location>
</feature>
<keyword evidence="3 6" id="KW-1133">Transmembrane helix</keyword>
<dbReference type="Proteomes" id="UP000324897">
    <property type="component" value="Unassembled WGS sequence"/>
</dbReference>
<evidence type="ECO:0000313" key="8">
    <source>
        <dbReference type="EMBL" id="TVU36384.1"/>
    </source>
</evidence>
<protein>
    <recommendedName>
        <fullName evidence="7">TLC domain-containing protein</fullName>
    </recommendedName>
</protein>
<dbReference type="Pfam" id="PF03798">
    <property type="entry name" value="TRAM_LAG1_CLN8"/>
    <property type="match status" value="1"/>
</dbReference>
<dbReference type="GO" id="GO:0071709">
    <property type="term" value="P:membrane assembly"/>
    <property type="evidence" value="ECO:0007669"/>
    <property type="project" value="TreeGrafter"/>
</dbReference>
<evidence type="ECO:0000256" key="5">
    <source>
        <dbReference type="PROSITE-ProRule" id="PRU00205"/>
    </source>
</evidence>
<evidence type="ECO:0000313" key="9">
    <source>
        <dbReference type="Proteomes" id="UP000324897"/>
    </source>
</evidence>